<comment type="caution">
    <text evidence="11">The sequence shown here is derived from an EMBL/GenBank/DDBJ whole genome shotgun (WGS) entry which is preliminary data.</text>
</comment>
<evidence type="ECO:0000256" key="3">
    <source>
        <dbReference type="ARBA" id="ARBA00022679"/>
    </source>
</evidence>
<keyword evidence="8 10" id="KW-0594">Phospholipid biosynthesis</keyword>
<dbReference type="PANTHER" id="PTHR30309:SF0">
    <property type="entry name" value="GLYCEROL-3-PHOSPHATE ACYLTRANSFERASE-RELATED"/>
    <property type="match status" value="1"/>
</dbReference>
<sequence length="237" mass="26174">MTIFYAILLNLAFFLLGYFFVGSLNTSIIISRFFKGDDVRKYHSKNAGATNTLRTFGVNTALIVFVIDFLKTFLAVIILAALMNGPLIQLGLKYYISPQVIGFGTIVGHIFPCWFKFKGGKGIACSTGLLLGTNLILFIIGVSVFFIVVLVKRIVSLASISTAAIVVPFAFIPWMTQGSLGSWLNFVILNNSLTTLSPYWYVTPIIILLSAILVISMHHSNIKRLLNKTEKPLGKKK</sequence>
<dbReference type="UniPathway" id="UPA00085"/>
<keyword evidence="12" id="KW-1185">Reference proteome</keyword>
<evidence type="ECO:0000313" key="11">
    <source>
        <dbReference type="EMBL" id="EGV00037.1"/>
    </source>
</evidence>
<keyword evidence="1 10" id="KW-1003">Cell membrane</keyword>
<feature type="transmembrane region" description="Helical" evidence="10">
    <location>
        <begin position="7"/>
        <end position="30"/>
    </location>
</feature>
<comment type="pathway">
    <text evidence="10">Lipid metabolism; phospholipid metabolism.</text>
</comment>
<dbReference type="RefSeq" id="WP_006608650.1">
    <property type="nucleotide sequence ID" value="NZ_AFXA01000011.1"/>
</dbReference>
<evidence type="ECO:0000256" key="1">
    <source>
        <dbReference type="ARBA" id="ARBA00022475"/>
    </source>
</evidence>
<organism evidence="11 12">
    <name type="scientific">Mycoplasmopsis columbina SF7</name>
    <dbReference type="NCBI Taxonomy" id="1037410"/>
    <lineage>
        <taxon>Bacteria</taxon>
        <taxon>Bacillati</taxon>
        <taxon>Mycoplasmatota</taxon>
        <taxon>Mycoplasmoidales</taxon>
        <taxon>Metamycoplasmataceae</taxon>
        <taxon>Mycoplasmopsis</taxon>
    </lineage>
</organism>
<dbReference type="AlphaFoldDB" id="F9UK32"/>
<dbReference type="HAMAP" id="MF_01043">
    <property type="entry name" value="PlsY"/>
    <property type="match status" value="1"/>
</dbReference>
<comment type="subcellular location">
    <subcellularLocation>
        <location evidence="10">Cell membrane</location>
        <topology evidence="10">Multi-pass membrane protein</topology>
    </subcellularLocation>
</comment>
<feature type="transmembrane region" description="Helical" evidence="10">
    <location>
        <begin position="199"/>
        <end position="218"/>
    </location>
</feature>
<reference evidence="11 12" key="1">
    <citation type="journal article" date="2013" name="Genome Announc.">
        <title>Genome Sequence of Mycoplasma columbinum Strain SF7.</title>
        <authorList>
            <person name="Guo Z."/>
            <person name="Xu X."/>
            <person name="Zheng Q."/>
            <person name="Li T."/>
            <person name="Kuang S."/>
            <person name="Zhang Z."/>
            <person name="Chen Y."/>
            <person name="Lu X."/>
            <person name="Zhou R."/>
            <person name="Bi D."/>
            <person name="Jin H."/>
        </authorList>
    </citation>
    <scope>NUCLEOTIDE SEQUENCE [LARGE SCALE GENOMIC DNA]</scope>
    <source>
        <strain evidence="11 12">SF7</strain>
    </source>
</reference>
<protein>
    <recommendedName>
        <fullName evidence="10">Glycerol-3-phosphate acyltransferase</fullName>
    </recommendedName>
    <alternativeName>
        <fullName evidence="10">Acyl-PO4 G3P acyltransferase</fullName>
    </alternativeName>
    <alternativeName>
        <fullName evidence="10">Acyl-phosphate--glycerol-3-phosphate acyltransferase</fullName>
    </alternativeName>
    <alternativeName>
        <fullName evidence="10">G3P acyltransferase</fullName>
        <shortName evidence="10">GPAT</shortName>
        <ecNumber evidence="10">2.3.1.275</ecNumber>
    </alternativeName>
    <alternativeName>
        <fullName evidence="10">Lysophosphatidic acid synthase</fullName>
        <shortName evidence="10">LPA synthase</shortName>
    </alternativeName>
</protein>
<comment type="function">
    <text evidence="10">Catalyzes the transfer of an acyl group from acyl-phosphate (acyl-PO(4)) to glycerol-3-phosphate (G3P) to form lysophosphatidic acid (LPA). This enzyme utilizes acyl-phosphate as fatty acyl donor, but not acyl-CoA or acyl-ACP.</text>
</comment>
<dbReference type="NCBIfam" id="TIGR00023">
    <property type="entry name" value="glycerol-3-phosphate 1-O-acyltransferase PlsY"/>
    <property type="match status" value="1"/>
</dbReference>
<keyword evidence="5 10" id="KW-1133">Transmembrane helix</keyword>
<dbReference type="GO" id="GO:0008654">
    <property type="term" value="P:phospholipid biosynthetic process"/>
    <property type="evidence" value="ECO:0007669"/>
    <property type="project" value="UniProtKB-UniRule"/>
</dbReference>
<comment type="catalytic activity">
    <reaction evidence="10">
        <text>an acyl phosphate + sn-glycerol 3-phosphate = a 1-acyl-sn-glycero-3-phosphate + phosphate</text>
        <dbReference type="Rhea" id="RHEA:34075"/>
        <dbReference type="ChEBI" id="CHEBI:43474"/>
        <dbReference type="ChEBI" id="CHEBI:57597"/>
        <dbReference type="ChEBI" id="CHEBI:57970"/>
        <dbReference type="ChEBI" id="CHEBI:59918"/>
        <dbReference type="EC" id="2.3.1.275"/>
    </reaction>
</comment>
<evidence type="ECO:0000256" key="4">
    <source>
        <dbReference type="ARBA" id="ARBA00022692"/>
    </source>
</evidence>
<comment type="similarity">
    <text evidence="10">Belongs to the PlsY family.</text>
</comment>
<dbReference type="Proteomes" id="UP000004978">
    <property type="component" value="Unassembled WGS sequence"/>
</dbReference>
<proteinExistence type="inferred from homology"/>
<keyword evidence="7 10" id="KW-0472">Membrane</keyword>
<keyword evidence="4 10" id="KW-0812">Transmembrane</keyword>
<dbReference type="GO" id="GO:0043772">
    <property type="term" value="F:acyl-phosphate glycerol-3-phosphate acyltransferase activity"/>
    <property type="evidence" value="ECO:0007669"/>
    <property type="project" value="UniProtKB-UniRule"/>
</dbReference>
<keyword evidence="9 10" id="KW-1208">Phospholipid metabolism</keyword>
<keyword evidence="6 10" id="KW-0443">Lipid metabolism</keyword>
<comment type="subunit">
    <text evidence="10">Probably interacts with PlsX.</text>
</comment>
<accession>F9UK32</accession>
<keyword evidence="3 10" id="KW-0808">Transferase</keyword>
<evidence type="ECO:0000256" key="9">
    <source>
        <dbReference type="ARBA" id="ARBA00023264"/>
    </source>
</evidence>
<feature type="transmembrane region" description="Helical" evidence="10">
    <location>
        <begin position="94"/>
        <end position="117"/>
    </location>
</feature>
<dbReference type="STRING" id="1037410.MCSF7_01216"/>
<name>F9UK32_9BACT</name>
<dbReference type="EC" id="2.3.1.275" evidence="10"/>
<dbReference type="Pfam" id="PF02660">
    <property type="entry name" value="G3P_acyltransf"/>
    <property type="match status" value="1"/>
</dbReference>
<evidence type="ECO:0000256" key="10">
    <source>
        <dbReference type="HAMAP-Rule" id="MF_01043"/>
    </source>
</evidence>
<dbReference type="SMART" id="SM01207">
    <property type="entry name" value="G3P_acyltransf"/>
    <property type="match status" value="1"/>
</dbReference>
<evidence type="ECO:0000256" key="6">
    <source>
        <dbReference type="ARBA" id="ARBA00023098"/>
    </source>
</evidence>
<dbReference type="EMBL" id="AFXA01000011">
    <property type="protein sequence ID" value="EGV00037.1"/>
    <property type="molecule type" value="Genomic_DNA"/>
</dbReference>
<keyword evidence="2 10" id="KW-0444">Lipid biosynthesis</keyword>
<feature type="transmembrane region" description="Helical" evidence="10">
    <location>
        <begin position="129"/>
        <end position="150"/>
    </location>
</feature>
<feature type="transmembrane region" description="Helical" evidence="10">
    <location>
        <begin position="157"/>
        <end position="176"/>
    </location>
</feature>
<evidence type="ECO:0000313" key="12">
    <source>
        <dbReference type="Proteomes" id="UP000004978"/>
    </source>
</evidence>
<dbReference type="InterPro" id="IPR003811">
    <property type="entry name" value="G3P_acylTferase_PlsY"/>
</dbReference>
<dbReference type="PANTHER" id="PTHR30309">
    <property type="entry name" value="INNER MEMBRANE PROTEIN YGIH"/>
    <property type="match status" value="1"/>
</dbReference>
<evidence type="ECO:0000256" key="5">
    <source>
        <dbReference type="ARBA" id="ARBA00022989"/>
    </source>
</evidence>
<evidence type="ECO:0000256" key="2">
    <source>
        <dbReference type="ARBA" id="ARBA00022516"/>
    </source>
</evidence>
<dbReference type="GO" id="GO:0005886">
    <property type="term" value="C:plasma membrane"/>
    <property type="evidence" value="ECO:0007669"/>
    <property type="project" value="UniProtKB-SubCell"/>
</dbReference>
<evidence type="ECO:0000256" key="7">
    <source>
        <dbReference type="ARBA" id="ARBA00023136"/>
    </source>
</evidence>
<gene>
    <name evidence="10" type="primary">plsY</name>
    <name evidence="11" type="ORF">MCSF7_01216</name>
</gene>
<evidence type="ECO:0000256" key="8">
    <source>
        <dbReference type="ARBA" id="ARBA00023209"/>
    </source>
</evidence>
<dbReference type="eggNOG" id="COG0344">
    <property type="taxonomic scope" value="Bacteria"/>
</dbReference>
<feature type="transmembrane region" description="Helical" evidence="10">
    <location>
        <begin position="61"/>
        <end position="82"/>
    </location>
</feature>